<dbReference type="InterPro" id="IPR000835">
    <property type="entry name" value="HTH_MarR-typ"/>
</dbReference>
<dbReference type="PROSITE" id="PS50995">
    <property type="entry name" value="HTH_MARR_2"/>
    <property type="match status" value="1"/>
</dbReference>
<dbReference type="InterPro" id="IPR036390">
    <property type="entry name" value="WH_DNA-bd_sf"/>
</dbReference>
<dbReference type="AlphaFoldDB" id="A0A1Q9LCI5"/>
<evidence type="ECO:0000256" key="2">
    <source>
        <dbReference type="ARBA" id="ARBA00023125"/>
    </source>
</evidence>
<organism evidence="5 6">
    <name type="scientific">Actinokineospora bangkokensis</name>
    <dbReference type="NCBI Taxonomy" id="1193682"/>
    <lineage>
        <taxon>Bacteria</taxon>
        <taxon>Bacillati</taxon>
        <taxon>Actinomycetota</taxon>
        <taxon>Actinomycetes</taxon>
        <taxon>Pseudonocardiales</taxon>
        <taxon>Pseudonocardiaceae</taxon>
        <taxon>Actinokineospora</taxon>
    </lineage>
</organism>
<dbReference type="SUPFAM" id="SSF46785">
    <property type="entry name" value="Winged helix' DNA-binding domain"/>
    <property type="match status" value="1"/>
</dbReference>
<gene>
    <name evidence="5" type="ORF">BJP25_01550</name>
</gene>
<evidence type="ECO:0000313" key="6">
    <source>
        <dbReference type="Proteomes" id="UP000186040"/>
    </source>
</evidence>
<dbReference type="PANTHER" id="PTHR39515:SF2">
    <property type="entry name" value="HTH-TYPE TRANSCRIPTIONAL REGULATOR RV0880"/>
    <property type="match status" value="1"/>
</dbReference>
<sequence length="172" mass="18325">MPDEGAGGELSPADLERGTRLANALFGMGKQQASVAARMSKGGLDRSAIVLLKTLVHLGPSRSRALAEEVHSDPSTVSRQVAGLVRDGLVERRADPADGRASLLAATDRGVALLDAQRARFALAIARVVAHWEPADVDAFIALFERFLDDHRDHLARLITECAPPARSEGDS</sequence>
<dbReference type="InterPro" id="IPR052526">
    <property type="entry name" value="HTH-type_Bedaq_tolerance"/>
</dbReference>
<dbReference type="GO" id="GO:0003700">
    <property type="term" value="F:DNA-binding transcription factor activity"/>
    <property type="evidence" value="ECO:0007669"/>
    <property type="project" value="InterPro"/>
</dbReference>
<dbReference type="Pfam" id="PF01047">
    <property type="entry name" value="MarR"/>
    <property type="match status" value="1"/>
</dbReference>
<dbReference type="STRING" id="1193682.BJP25_01550"/>
<evidence type="ECO:0000256" key="3">
    <source>
        <dbReference type="ARBA" id="ARBA00023163"/>
    </source>
</evidence>
<name>A0A1Q9LCI5_9PSEU</name>
<keyword evidence="6" id="KW-1185">Reference proteome</keyword>
<dbReference type="InterPro" id="IPR036388">
    <property type="entry name" value="WH-like_DNA-bd_sf"/>
</dbReference>
<dbReference type="InterPro" id="IPR023187">
    <property type="entry name" value="Tscrpt_reg_MarR-type_CS"/>
</dbReference>
<accession>A0A1Q9LCI5</accession>
<keyword evidence="2" id="KW-0238">DNA-binding</keyword>
<dbReference type="PROSITE" id="PS01117">
    <property type="entry name" value="HTH_MARR_1"/>
    <property type="match status" value="1"/>
</dbReference>
<evidence type="ECO:0000259" key="4">
    <source>
        <dbReference type="PROSITE" id="PS50995"/>
    </source>
</evidence>
<dbReference type="Gene3D" id="1.10.10.10">
    <property type="entry name" value="Winged helix-like DNA-binding domain superfamily/Winged helix DNA-binding domain"/>
    <property type="match status" value="1"/>
</dbReference>
<dbReference type="SMART" id="SM00347">
    <property type="entry name" value="HTH_MARR"/>
    <property type="match status" value="1"/>
</dbReference>
<protein>
    <recommendedName>
        <fullName evidence="4">HTH marR-type domain-containing protein</fullName>
    </recommendedName>
</protein>
<keyword evidence="1" id="KW-0805">Transcription regulation</keyword>
<reference evidence="5 6" key="1">
    <citation type="submission" date="2016-10" db="EMBL/GenBank/DDBJ databases">
        <title>The Draft Genome Sequence of Actinokineospora bangkokensis 44EHWT reveals the biosynthetic pathway of antifungal compounds Thailandins with unusual extender unit butylmalonyl-CoA.</title>
        <authorList>
            <person name="Greule A."/>
            <person name="Intra B."/>
            <person name="Flemming S."/>
            <person name="Rommel M.G."/>
            <person name="Panbangred W."/>
            <person name="Bechthold A."/>
        </authorList>
    </citation>
    <scope>NUCLEOTIDE SEQUENCE [LARGE SCALE GENOMIC DNA]</scope>
    <source>
        <strain evidence="5 6">44EHW</strain>
    </source>
</reference>
<dbReference type="EMBL" id="MKQR01000028">
    <property type="protein sequence ID" value="OLR89741.1"/>
    <property type="molecule type" value="Genomic_DNA"/>
</dbReference>
<feature type="domain" description="HTH marR-type" evidence="4">
    <location>
        <begin position="18"/>
        <end position="149"/>
    </location>
</feature>
<keyword evidence="3" id="KW-0804">Transcription</keyword>
<evidence type="ECO:0000256" key="1">
    <source>
        <dbReference type="ARBA" id="ARBA00023015"/>
    </source>
</evidence>
<proteinExistence type="predicted"/>
<dbReference type="GO" id="GO:0003677">
    <property type="term" value="F:DNA binding"/>
    <property type="evidence" value="ECO:0007669"/>
    <property type="project" value="UniProtKB-KW"/>
</dbReference>
<evidence type="ECO:0000313" key="5">
    <source>
        <dbReference type="EMBL" id="OLR89741.1"/>
    </source>
</evidence>
<comment type="caution">
    <text evidence="5">The sequence shown here is derived from an EMBL/GenBank/DDBJ whole genome shotgun (WGS) entry which is preliminary data.</text>
</comment>
<dbReference type="PANTHER" id="PTHR39515">
    <property type="entry name" value="CONSERVED PROTEIN"/>
    <property type="match status" value="1"/>
</dbReference>
<dbReference type="Proteomes" id="UP000186040">
    <property type="component" value="Unassembled WGS sequence"/>
</dbReference>